<comment type="caution">
    <text evidence="4">The sequence shown here is derived from an EMBL/GenBank/DDBJ whole genome shotgun (WGS) entry which is preliminary data.</text>
</comment>
<proteinExistence type="inferred from homology"/>
<keyword evidence="2 3" id="KW-0663">Pyridoxal phosphate</keyword>
<name>A0A7C9IJB5_9BACT</name>
<dbReference type="InterPro" id="IPR015424">
    <property type="entry name" value="PyrdxlP-dep_Trfase"/>
</dbReference>
<dbReference type="PANTHER" id="PTHR43094:SF1">
    <property type="entry name" value="AMINOTRANSFERASE CLASS-III"/>
    <property type="match status" value="1"/>
</dbReference>
<dbReference type="CDD" id="cd00610">
    <property type="entry name" value="OAT_like"/>
    <property type="match status" value="1"/>
</dbReference>
<reference evidence="4 5" key="1">
    <citation type="submission" date="2020-01" db="EMBL/GenBank/DDBJ databases">
        <title>Genome sequence of Desulfovibrio aerotolerans DSM 16695(T).</title>
        <authorList>
            <person name="Karnachuk O."/>
            <person name="Avakyan M."/>
            <person name="Mardanov A."/>
            <person name="Kadnikov V."/>
            <person name="Ravin N."/>
        </authorList>
    </citation>
    <scope>NUCLEOTIDE SEQUENCE [LARGE SCALE GENOMIC DNA]</scope>
    <source>
        <strain evidence="4 5">DSM 16695</strain>
    </source>
</reference>
<evidence type="ECO:0000256" key="2">
    <source>
        <dbReference type="ARBA" id="ARBA00022898"/>
    </source>
</evidence>
<evidence type="ECO:0000313" key="4">
    <source>
        <dbReference type="EMBL" id="MYL81961.1"/>
    </source>
</evidence>
<dbReference type="Proteomes" id="UP000482487">
    <property type="component" value="Unassembled WGS sequence"/>
</dbReference>
<evidence type="ECO:0000256" key="3">
    <source>
        <dbReference type="RuleBase" id="RU003560"/>
    </source>
</evidence>
<dbReference type="NCBIfam" id="NF004755">
    <property type="entry name" value="PRK06082.1"/>
    <property type="match status" value="1"/>
</dbReference>
<dbReference type="GO" id="GO:0030170">
    <property type="term" value="F:pyridoxal phosphate binding"/>
    <property type="evidence" value="ECO:0007669"/>
    <property type="project" value="InterPro"/>
</dbReference>
<sequence length="460" mass="48574">MRPDKDVDVSEGDVNCSPNRAVWSARLGGQTQALLARDAAVFLHQSLSTPCLDALGACSGSRIRTLDGRELLDFHGNSVHQVGFSHPAVVRAVTEQMRTLTFSPRRFTNEPAVRLAERLVELSPRPLGKVLFAPGGTLAVGMALKIARVATGRFKTVSMWDSFHGASLDAISVGGEALFRAGIGPLLPGTEHVPPADPYRCVLAPPSGGCQACGLRCAAYLEYVLEKERDVAAVIAEPFRCTTVNLPPPGYWPRVRQACQRHGALLIMDETALCLGRAGTFHAFERFDVVPDMVVMGKGLGGGIMPLAAVLADPALDVAGHGALGHYTHEKSPVACAAALAAIDVVVGEHLPDRALALGEHAVTRLGAMASRLPLVGDVRGMGLSLAVELVTDRQSKAPANAQADAVLYRCLHRGLSFKVSHGNCLTLTPPLSITRDDLDTALDILEEALASLGNPTPGA</sequence>
<dbReference type="OrthoDB" id="9801834at2"/>
<dbReference type="PIRSF" id="PIRSF000521">
    <property type="entry name" value="Transaminase_4ab_Lys_Orn"/>
    <property type="match status" value="1"/>
</dbReference>
<dbReference type="SUPFAM" id="SSF53383">
    <property type="entry name" value="PLP-dependent transferases"/>
    <property type="match status" value="1"/>
</dbReference>
<keyword evidence="4" id="KW-0808">Transferase</keyword>
<accession>A0A7C9IJB5</accession>
<dbReference type="EMBL" id="WVUD01000002">
    <property type="protein sequence ID" value="MYL81961.1"/>
    <property type="molecule type" value="Genomic_DNA"/>
</dbReference>
<dbReference type="Gene3D" id="3.40.640.10">
    <property type="entry name" value="Type I PLP-dependent aspartate aminotransferase-like (Major domain)"/>
    <property type="match status" value="1"/>
</dbReference>
<dbReference type="InterPro" id="IPR015422">
    <property type="entry name" value="PyrdxlP-dep_Trfase_small"/>
</dbReference>
<keyword evidence="4" id="KW-0032">Aminotransferase</keyword>
<evidence type="ECO:0000313" key="5">
    <source>
        <dbReference type="Proteomes" id="UP000482487"/>
    </source>
</evidence>
<dbReference type="InterPro" id="IPR015421">
    <property type="entry name" value="PyrdxlP-dep_Trfase_major"/>
</dbReference>
<dbReference type="PANTHER" id="PTHR43094">
    <property type="entry name" value="AMINOTRANSFERASE"/>
    <property type="match status" value="1"/>
</dbReference>
<evidence type="ECO:0000256" key="1">
    <source>
        <dbReference type="ARBA" id="ARBA00008954"/>
    </source>
</evidence>
<dbReference type="Pfam" id="PF00202">
    <property type="entry name" value="Aminotran_3"/>
    <property type="match status" value="1"/>
</dbReference>
<organism evidence="4 5">
    <name type="scientific">Solidesulfovibrio aerotolerans</name>
    <dbReference type="NCBI Taxonomy" id="295255"/>
    <lineage>
        <taxon>Bacteria</taxon>
        <taxon>Pseudomonadati</taxon>
        <taxon>Thermodesulfobacteriota</taxon>
        <taxon>Desulfovibrionia</taxon>
        <taxon>Desulfovibrionales</taxon>
        <taxon>Desulfovibrionaceae</taxon>
        <taxon>Solidesulfovibrio</taxon>
    </lineage>
</organism>
<comment type="similarity">
    <text evidence="1 3">Belongs to the class-III pyridoxal-phosphate-dependent aminotransferase family.</text>
</comment>
<dbReference type="InterPro" id="IPR005814">
    <property type="entry name" value="Aminotrans_3"/>
</dbReference>
<keyword evidence="5" id="KW-1185">Reference proteome</keyword>
<dbReference type="GO" id="GO:0008483">
    <property type="term" value="F:transaminase activity"/>
    <property type="evidence" value="ECO:0007669"/>
    <property type="project" value="UniProtKB-KW"/>
</dbReference>
<dbReference type="Gene3D" id="3.90.1150.10">
    <property type="entry name" value="Aspartate Aminotransferase, domain 1"/>
    <property type="match status" value="1"/>
</dbReference>
<gene>
    <name evidence="4" type="ORF">GTA51_02260</name>
</gene>
<protein>
    <submittedName>
        <fullName evidence="4">Aspartate aminotransferase family protein</fullName>
    </submittedName>
</protein>
<dbReference type="AlphaFoldDB" id="A0A7C9IJB5"/>